<evidence type="ECO:0000313" key="4">
    <source>
        <dbReference type="EMBL" id="MBB5182702.1"/>
    </source>
</evidence>
<evidence type="ECO:0000256" key="2">
    <source>
        <dbReference type="ARBA" id="ARBA00023315"/>
    </source>
</evidence>
<feature type="domain" description="N-acetyltransferase" evidence="3">
    <location>
        <begin position="3"/>
        <end position="154"/>
    </location>
</feature>
<dbReference type="PANTHER" id="PTHR43877">
    <property type="entry name" value="AMINOALKYLPHOSPHONATE N-ACETYLTRANSFERASE-RELATED-RELATED"/>
    <property type="match status" value="1"/>
</dbReference>
<gene>
    <name evidence="4" type="ORF">HNQ47_000721</name>
</gene>
<evidence type="ECO:0000256" key="1">
    <source>
        <dbReference type="ARBA" id="ARBA00022679"/>
    </source>
</evidence>
<dbReference type="PROSITE" id="PS51186">
    <property type="entry name" value="GNAT"/>
    <property type="match status" value="1"/>
</dbReference>
<dbReference type="SUPFAM" id="SSF55729">
    <property type="entry name" value="Acyl-CoA N-acyltransferases (Nat)"/>
    <property type="match status" value="1"/>
</dbReference>
<comment type="caution">
    <text evidence="4">The sequence shown here is derived from an EMBL/GenBank/DDBJ whole genome shotgun (WGS) entry which is preliminary data.</text>
</comment>
<proteinExistence type="predicted"/>
<dbReference type="InterPro" id="IPR016181">
    <property type="entry name" value="Acyl_CoA_acyltransferase"/>
</dbReference>
<dbReference type="Pfam" id="PF00583">
    <property type="entry name" value="Acetyltransf_1"/>
    <property type="match status" value="1"/>
</dbReference>
<dbReference type="GO" id="GO:0016747">
    <property type="term" value="F:acyltransferase activity, transferring groups other than amino-acyl groups"/>
    <property type="evidence" value="ECO:0007669"/>
    <property type="project" value="InterPro"/>
</dbReference>
<dbReference type="Proteomes" id="UP000539953">
    <property type="component" value="Unassembled WGS sequence"/>
</dbReference>
<dbReference type="CDD" id="cd04301">
    <property type="entry name" value="NAT_SF"/>
    <property type="match status" value="1"/>
</dbReference>
<dbReference type="AlphaFoldDB" id="A0A7W8CYN7"/>
<protein>
    <submittedName>
        <fullName evidence="4">GNAT superfamily N-acetyltransferase</fullName>
    </submittedName>
</protein>
<keyword evidence="5" id="KW-1185">Reference proteome</keyword>
<organism evidence="4 5">
    <name type="scientific">Catenisphaera adipataccumulans</name>
    <dbReference type="NCBI Taxonomy" id="700500"/>
    <lineage>
        <taxon>Bacteria</taxon>
        <taxon>Bacillati</taxon>
        <taxon>Bacillota</taxon>
        <taxon>Erysipelotrichia</taxon>
        <taxon>Erysipelotrichales</taxon>
        <taxon>Erysipelotrichaceae</taxon>
        <taxon>Catenisphaera</taxon>
    </lineage>
</organism>
<dbReference type="InterPro" id="IPR000182">
    <property type="entry name" value="GNAT_dom"/>
</dbReference>
<name>A0A7W8CYN7_9FIRM</name>
<accession>A0A7W8CYN7</accession>
<dbReference type="InterPro" id="IPR050832">
    <property type="entry name" value="Bact_Acetyltransf"/>
</dbReference>
<keyword evidence="2" id="KW-0012">Acyltransferase</keyword>
<dbReference type="EMBL" id="JACHHK010000002">
    <property type="protein sequence ID" value="MBB5182702.1"/>
    <property type="molecule type" value="Genomic_DNA"/>
</dbReference>
<dbReference type="Gene3D" id="3.40.630.30">
    <property type="match status" value="1"/>
</dbReference>
<sequence length="154" mass="18035">MTIEIKQADLKDLDVLMAWRMEVLHEVFDLPDDDKDPELYENNRQYYLHALPEEHHIACFALADGEIIGCGGICLQREMPSPDNRSGTCGYLMNIYTRQPYRHQGAGKQIVRWLINQARERHVEKIYLETSDDGRPMYEQLGFEDLQGYMKLSR</sequence>
<evidence type="ECO:0000313" key="5">
    <source>
        <dbReference type="Proteomes" id="UP000539953"/>
    </source>
</evidence>
<dbReference type="RefSeq" id="WP_183327583.1">
    <property type="nucleotide sequence ID" value="NZ_JACHHK010000002.1"/>
</dbReference>
<keyword evidence="1 4" id="KW-0808">Transferase</keyword>
<reference evidence="4 5" key="1">
    <citation type="submission" date="2020-08" db="EMBL/GenBank/DDBJ databases">
        <title>Genomic Encyclopedia of Type Strains, Phase IV (KMG-IV): sequencing the most valuable type-strain genomes for metagenomic binning, comparative biology and taxonomic classification.</title>
        <authorList>
            <person name="Goeker M."/>
        </authorList>
    </citation>
    <scope>NUCLEOTIDE SEQUENCE [LARGE SCALE GENOMIC DNA]</scope>
    <source>
        <strain evidence="4 5">DSM 25799</strain>
    </source>
</reference>
<evidence type="ECO:0000259" key="3">
    <source>
        <dbReference type="PROSITE" id="PS51186"/>
    </source>
</evidence>